<dbReference type="STRING" id="93625.A0A409XDD6"/>
<dbReference type="InterPro" id="IPR015422">
    <property type="entry name" value="PyrdxlP-dep_Trfase_small"/>
</dbReference>
<evidence type="ECO:0000256" key="1">
    <source>
        <dbReference type="ARBA" id="ARBA00022898"/>
    </source>
</evidence>
<dbReference type="FunCoup" id="A0A409XDD6">
    <property type="interactions" value="15"/>
</dbReference>
<dbReference type="Pfam" id="PF00266">
    <property type="entry name" value="Aminotran_5"/>
    <property type="match status" value="1"/>
</dbReference>
<comment type="caution">
    <text evidence="3">The sequence shown here is derived from an EMBL/GenBank/DDBJ whole genome shotgun (WGS) entry which is preliminary data.</text>
</comment>
<keyword evidence="1" id="KW-0663">Pyridoxal phosphate</keyword>
<dbReference type="SUPFAM" id="SSF53383">
    <property type="entry name" value="PLP-dependent transferases"/>
    <property type="match status" value="1"/>
</dbReference>
<feature type="domain" description="Aminotransferase class V" evidence="2">
    <location>
        <begin position="72"/>
        <end position="349"/>
    </location>
</feature>
<keyword evidence="4" id="KW-1185">Reference proteome</keyword>
<dbReference type="Proteomes" id="UP000283269">
    <property type="component" value="Unassembled WGS sequence"/>
</dbReference>
<dbReference type="Gene3D" id="3.40.640.10">
    <property type="entry name" value="Type I PLP-dependent aspartate aminotransferase-like (Major domain)"/>
    <property type="match status" value="1"/>
</dbReference>
<dbReference type="InterPro" id="IPR015421">
    <property type="entry name" value="PyrdxlP-dep_Trfase_major"/>
</dbReference>
<gene>
    <name evidence="3" type="ORF">CVT25_008548</name>
</gene>
<dbReference type="AlphaFoldDB" id="A0A409XDD6"/>
<dbReference type="OrthoDB" id="5978656at2759"/>
<dbReference type="EMBL" id="NHYD01002038">
    <property type="protein sequence ID" value="PPQ88741.1"/>
    <property type="molecule type" value="Genomic_DNA"/>
</dbReference>
<dbReference type="InParanoid" id="A0A409XDD6"/>
<dbReference type="InterPro" id="IPR015424">
    <property type="entry name" value="PyrdxlP-dep_Trfase"/>
</dbReference>
<dbReference type="PANTHER" id="PTHR43092">
    <property type="entry name" value="L-CYSTEINE DESULFHYDRASE"/>
    <property type="match status" value="1"/>
</dbReference>
<evidence type="ECO:0000313" key="4">
    <source>
        <dbReference type="Proteomes" id="UP000283269"/>
    </source>
</evidence>
<name>A0A409XDD6_PSICY</name>
<proteinExistence type="predicted"/>
<dbReference type="InterPro" id="IPR000192">
    <property type="entry name" value="Aminotrans_V_dom"/>
</dbReference>
<sequence>MTQLDPYSYTQDVPEFGHKMLKYFSLDPEYINLNSGSYGTTPRPVQLAAYELEAKIESNPDLFHRVLFQPMLVEVREKLAALIGAKTDEVVLVVNASLGINVVLRNFDWEEGDIIISFTTTYNSISRTAKYLSDVPPHPTSTVVNLAFPMTHDQIINQFKAHLKDNPAKPNKKRVAIIDSIISNPGVLLPWQDMVQICKEEGVWSVVDAAHSIGQEVGLNLTETAPDFWISNCHKWLSSKRSCAVLYVPERNQHIVKSSIPTSAFYISPQDRKGQPNFVEQYEWNGTIDYAAYLTVKEALEFRHWMGGEEKINAYCHDLALKGGQLMAKILGTRVMDPAGELTLNMVNVELPLPGDVTLPVGEKMHASLQHKMLVEQKAYSAHFYHNGGWWTRSSAQVWNELEDFERIARKWLQACKEVKEELGLTDGREID</sequence>
<dbReference type="Gene3D" id="3.90.1150.10">
    <property type="entry name" value="Aspartate Aminotransferase, domain 1"/>
    <property type="match status" value="1"/>
</dbReference>
<protein>
    <recommendedName>
        <fullName evidence="2">Aminotransferase class V domain-containing protein</fullName>
    </recommendedName>
</protein>
<evidence type="ECO:0000259" key="2">
    <source>
        <dbReference type="Pfam" id="PF00266"/>
    </source>
</evidence>
<reference evidence="3 4" key="1">
    <citation type="journal article" date="2018" name="Evol. Lett.">
        <title>Horizontal gene cluster transfer increased hallucinogenic mushroom diversity.</title>
        <authorList>
            <person name="Reynolds H.T."/>
            <person name="Vijayakumar V."/>
            <person name="Gluck-Thaler E."/>
            <person name="Korotkin H.B."/>
            <person name="Matheny P.B."/>
            <person name="Slot J.C."/>
        </authorList>
    </citation>
    <scope>NUCLEOTIDE SEQUENCE [LARGE SCALE GENOMIC DNA]</scope>
    <source>
        <strain evidence="3 4">2631</strain>
    </source>
</reference>
<accession>A0A409XDD6</accession>
<dbReference type="PANTHER" id="PTHR43092:SF2">
    <property type="entry name" value="HERCYNYLCYSTEINE SULFOXIDE LYASE"/>
    <property type="match status" value="1"/>
</dbReference>
<organism evidence="3 4">
    <name type="scientific">Psilocybe cyanescens</name>
    <dbReference type="NCBI Taxonomy" id="93625"/>
    <lineage>
        <taxon>Eukaryota</taxon>
        <taxon>Fungi</taxon>
        <taxon>Dikarya</taxon>
        <taxon>Basidiomycota</taxon>
        <taxon>Agaricomycotina</taxon>
        <taxon>Agaricomycetes</taxon>
        <taxon>Agaricomycetidae</taxon>
        <taxon>Agaricales</taxon>
        <taxon>Agaricineae</taxon>
        <taxon>Strophariaceae</taxon>
        <taxon>Psilocybe</taxon>
    </lineage>
</organism>
<evidence type="ECO:0000313" key="3">
    <source>
        <dbReference type="EMBL" id="PPQ88741.1"/>
    </source>
</evidence>